<proteinExistence type="predicted"/>
<reference evidence="2 3" key="2">
    <citation type="submission" date="2018-11" db="EMBL/GenBank/DDBJ databases">
        <authorList>
            <consortium name="Pathogen Informatics"/>
        </authorList>
    </citation>
    <scope>NUCLEOTIDE SEQUENCE [LARGE SCALE GENOMIC DNA]</scope>
    <source>
        <strain evidence="2 3">MHpl1</strain>
    </source>
</reference>
<dbReference type="OMA" id="MEMEEMW"/>
<dbReference type="AlphaFoldDB" id="A0A0N4WSK1"/>
<accession>A0A0N4WSK1</accession>
<gene>
    <name evidence="2" type="ORF">HPLM_LOCUS14515</name>
</gene>
<evidence type="ECO:0000313" key="4">
    <source>
        <dbReference type="WBParaSite" id="HPLM_0001452301-mRNA-1"/>
    </source>
</evidence>
<feature type="transmembrane region" description="Helical" evidence="1">
    <location>
        <begin position="74"/>
        <end position="92"/>
    </location>
</feature>
<protein>
    <submittedName>
        <fullName evidence="4">Col_cuticle_N domain-containing protein</fullName>
    </submittedName>
</protein>
<dbReference type="Proteomes" id="UP000268014">
    <property type="component" value="Unassembled WGS sequence"/>
</dbReference>
<reference evidence="4" key="1">
    <citation type="submission" date="2017-02" db="UniProtKB">
        <authorList>
            <consortium name="WormBaseParasite"/>
        </authorList>
    </citation>
    <scope>IDENTIFICATION</scope>
</reference>
<dbReference type="EMBL" id="UZAF01018597">
    <property type="protein sequence ID" value="VDO53078.1"/>
    <property type="molecule type" value="Genomic_DNA"/>
</dbReference>
<keyword evidence="3" id="KW-1185">Reference proteome</keyword>
<evidence type="ECO:0000256" key="1">
    <source>
        <dbReference type="SAM" id="Phobius"/>
    </source>
</evidence>
<dbReference type="OrthoDB" id="10525587at2759"/>
<keyword evidence="1" id="KW-0812">Transmembrane</keyword>
<keyword evidence="1" id="KW-0472">Membrane</keyword>
<evidence type="ECO:0000313" key="2">
    <source>
        <dbReference type="EMBL" id="VDO53078.1"/>
    </source>
</evidence>
<keyword evidence="1" id="KW-1133">Transmembrane helix</keyword>
<name>A0A0N4WSK1_HAEPC</name>
<dbReference type="WBParaSite" id="HPLM_0001452301-mRNA-1">
    <property type="protein sequence ID" value="HPLM_0001452301-mRNA-1"/>
    <property type="gene ID" value="HPLM_0001452301"/>
</dbReference>
<evidence type="ECO:0000313" key="3">
    <source>
        <dbReference type="Proteomes" id="UP000268014"/>
    </source>
</evidence>
<sequence>MLSLSRAAMFAFVVGGASTFMQLWRTLLNVSTTETLVEFEKDTDQLTSIEMEEHEMWSKRSSQRESTQIRNNSASVLAVTLTALAIVMWTIIL</sequence>
<organism evidence="4">
    <name type="scientific">Haemonchus placei</name>
    <name type="common">Barber's pole worm</name>
    <dbReference type="NCBI Taxonomy" id="6290"/>
    <lineage>
        <taxon>Eukaryota</taxon>
        <taxon>Metazoa</taxon>
        <taxon>Ecdysozoa</taxon>
        <taxon>Nematoda</taxon>
        <taxon>Chromadorea</taxon>
        <taxon>Rhabditida</taxon>
        <taxon>Rhabditina</taxon>
        <taxon>Rhabditomorpha</taxon>
        <taxon>Strongyloidea</taxon>
        <taxon>Trichostrongylidae</taxon>
        <taxon>Haemonchus</taxon>
    </lineage>
</organism>